<feature type="compositionally biased region" description="Low complexity" evidence="1">
    <location>
        <begin position="22"/>
        <end position="36"/>
    </location>
</feature>
<evidence type="ECO:0008006" key="5">
    <source>
        <dbReference type="Google" id="ProtNLM"/>
    </source>
</evidence>
<evidence type="ECO:0000313" key="4">
    <source>
        <dbReference type="Proteomes" id="UP000030854"/>
    </source>
</evidence>
<dbReference type="HOGENOM" id="CLU_009650_0_0_1"/>
<proteinExistence type="predicted"/>
<keyword evidence="2" id="KW-1133">Transmembrane helix</keyword>
<evidence type="ECO:0000256" key="1">
    <source>
        <dbReference type="SAM" id="MobiDB-lite"/>
    </source>
</evidence>
<reference evidence="3 4" key="1">
    <citation type="journal article" date="2014" name="BMC Genomics">
        <title>Adaptive genomic structural variation in the grape powdery mildew pathogen, Erysiphe necator.</title>
        <authorList>
            <person name="Jones L."/>
            <person name="Riaz S."/>
            <person name="Morales-Cruz A."/>
            <person name="Amrine K.C."/>
            <person name="McGuire B."/>
            <person name="Gubler W.D."/>
            <person name="Walker M.A."/>
            <person name="Cantu D."/>
        </authorList>
    </citation>
    <scope>NUCLEOTIDE SEQUENCE [LARGE SCALE GENOMIC DNA]</scope>
    <source>
        <strain evidence="4">c</strain>
    </source>
</reference>
<gene>
    <name evidence="3" type="ORF">EV44_g0872</name>
</gene>
<keyword evidence="4" id="KW-1185">Reference proteome</keyword>
<keyword evidence="2" id="KW-0472">Membrane</keyword>
<dbReference type="Proteomes" id="UP000030854">
    <property type="component" value="Unassembled WGS sequence"/>
</dbReference>
<comment type="caution">
    <text evidence="3">The sequence shown here is derived from an EMBL/GenBank/DDBJ whole genome shotgun (WGS) entry which is preliminary data.</text>
</comment>
<dbReference type="OMA" id="FPDAVMG"/>
<dbReference type="OrthoDB" id="3353407at2759"/>
<feature type="transmembrane region" description="Helical" evidence="2">
    <location>
        <begin position="70"/>
        <end position="90"/>
    </location>
</feature>
<evidence type="ECO:0000313" key="3">
    <source>
        <dbReference type="EMBL" id="KHJ30695.1"/>
    </source>
</evidence>
<dbReference type="Pfam" id="PF11885">
    <property type="entry name" value="DUF3405"/>
    <property type="match status" value="1"/>
</dbReference>
<sequence length="805" mass="92183">MALDMEKYDYDEESSDDDLIPSSTISSRRDSSGSQTSYKSLLTQNLSASLFKSRQDSRRRTLRRRLPSRISRYLGFTLIFILIIFILSLIRASAISSRNVEEGKFRNTLSSPSESWRSFPFLTRYYGGVRSLTVSSRNIPEYPLPNTKENIFLHSNFSIPIQELPNSLIFEAYSGNSLVGNISGNIPKQKCYIDVASKTLIPQIRYYKGRPFGFPDNVMGSYEILDLPEDICFERFGRLGPYGYGYMPQFGGTGTGEDGDKEGSKALWENGSEFNQIDYRNINWANLQRECYNVNKARFKQDRPDFSFNTIKTFSVFDNQVDEEKKSESNTSVIPKNILERSAVVVRVWDDFDYHEEDILNLRAMISELSIGSGGEYDVHLLVQVKNEGANPIWADSETYQRHLNESVPLEFRDISTLWSVTQMLMLYQGIFDTFTRGPDLPIHGPYRGLQMAMQYFAHIHPEYDFFWHWEIDTRYTGHYYHLFSQVEAWSTRQPRKGLWERSGRFYIPSVHGSWEDFKHTVRVQTEIGTLGPDNIWSNIEGVKARPKVDKPIWGPKRPKLEEDWFITEDDQIPPTSYENDKYQWGVGEPADLITFNPLFDPNETTWLLATDITGYNTSEGLPARRASIITSSRMSKRLLQIMHRETAFKKHHAFSEMWAPTVALHHGLKAVYVPHPIFTDRQWPTEYLAGIMNAGKNGATGGARTSVFGAREHNFLGMTWYYNAGFAPNIWKRWLGLKVNNDGGVEFELSVDESKNQSGVGEMRGGEGRMCLPPMLLHPVKGIKLPVEGSVVTKMDPPNISPNS</sequence>
<organism evidence="3 4">
    <name type="scientific">Uncinula necator</name>
    <name type="common">Grape powdery mildew</name>
    <dbReference type="NCBI Taxonomy" id="52586"/>
    <lineage>
        <taxon>Eukaryota</taxon>
        <taxon>Fungi</taxon>
        <taxon>Dikarya</taxon>
        <taxon>Ascomycota</taxon>
        <taxon>Pezizomycotina</taxon>
        <taxon>Leotiomycetes</taxon>
        <taxon>Erysiphales</taxon>
        <taxon>Erysiphaceae</taxon>
        <taxon>Erysiphe</taxon>
    </lineage>
</organism>
<name>A0A0B1P080_UNCNE</name>
<protein>
    <recommendedName>
        <fullName evidence="5">Major facilitator superfamily transporter</fullName>
    </recommendedName>
</protein>
<feature type="compositionally biased region" description="Acidic residues" evidence="1">
    <location>
        <begin position="9"/>
        <end position="19"/>
    </location>
</feature>
<dbReference type="PANTHER" id="PTHR36205:SF1">
    <property type="entry name" value="MAJOR FACILITATOR SUPERFAMILY TRANSPORTER"/>
    <property type="match status" value="1"/>
</dbReference>
<dbReference type="InterPro" id="IPR021822">
    <property type="entry name" value="DUF3405"/>
</dbReference>
<keyword evidence="2" id="KW-0812">Transmembrane</keyword>
<dbReference type="EMBL" id="JNVN01003754">
    <property type="protein sequence ID" value="KHJ30695.1"/>
    <property type="molecule type" value="Genomic_DNA"/>
</dbReference>
<dbReference type="AlphaFoldDB" id="A0A0B1P080"/>
<evidence type="ECO:0000256" key="2">
    <source>
        <dbReference type="SAM" id="Phobius"/>
    </source>
</evidence>
<dbReference type="STRING" id="52586.A0A0B1P080"/>
<accession>A0A0B1P080</accession>
<feature type="region of interest" description="Disordered" evidence="1">
    <location>
        <begin position="1"/>
        <end position="36"/>
    </location>
</feature>
<dbReference type="PANTHER" id="PTHR36205">
    <property type="entry name" value="CHROMOSOME 19, WHOLE GENOME SHOTGUN SEQUENCE"/>
    <property type="match status" value="1"/>
</dbReference>